<dbReference type="RefSeq" id="WP_255922817.1">
    <property type="nucleotide sequence ID" value="NZ_JANFNG010000026.1"/>
</dbReference>
<feature type="signal peptide" evidence="1">
    <location>
        <begin position="1"/>
        <end position="25"/>
    </location>
</feature>
<dbReference type="EMBL" id="JANFNG010000026">
    <property type="protein sequence ID" value="MCQ4083817.1"/>
    <property type="molecule type" value="Genomic_DNA"/>
</dbReference>
<evidence type="ECO:0000256" key="1">
    <source>
        <dbReference type="SAM" id="SignalP"/>
    </source>
</evidence>
<gene>
    <name evidence="2" type="ORF">NGB36_25300</name>
</gene>
<keyword evidence="1" id="KW-0732">Signal</keyword>
<proteinExistence type="predicted"/>
<reference evidence="2" key="1">
    <citation type="submission" date="2022-06" db="EMBL/GenBank/DDBJ databases">
        <title>Draft genome sequence of Streptomyces sp. RB6PN25 isolated from peat swamp forest in Thailand.</title>
        <authorList>
            <person name="Duangmal K."/>
            <person name="Klaysubun C."/>
        </authorList>
    </citation>
    <scope>NUCLEOTIDE SEQUENCE</scope>
    <source>
        <strain evidence="2">RB6PN25</strain>
    </source>
</reference>
<protein>
    <recommendedName>
        <fullName evidence="4">Secreted protein</fullName>
    </recommendedName>
</protein>
<evidence type="ECO:0000313" key="2">
    <source>
        <dbReference type="EMBL" id="MCQ4083817.1"/>
    </source>
</evidence>
<dbReference type="Proteomes" id="UP001057702">
    <property type="component" value="Unassembled WGS sequence"/>
</dbReference>
<keyword evidence="3" id="KW-1185">Reference proteome</keyword>
<accession>A0ABT1Q1N0</accession>
<organism evidence="2 3">
    <name type="scientific">Streptomyces humicola</name>
    <dbReference type="NCBI Taxonomy" id="2953240"/>
    <lineage>
        <taxon>Bacteria</taxon>
        <taxon>Bacillati</taxon>
        <taxon>Actinomycetota</taxon>
        <taxon>Actinomycetes</taxon>
        <taxon>Kitasatosporales</taxon>
        <taxon>Streptomycetaceae</taxon>
        <taxon>Streptomyces</taxon>
    </lineage>
</organism>
<feature type="chain" id="PRO_5045248609" description="Secreted protein" evidence="1">
    <location>
        <begin position="26"/>
        <end position="136"/>
    </location>
</feature>
<evidence type="ECO:0000313" key="3">
    <source>
        <dbReference type="Proteomes" id="UP001057702"/>
    </source>
</evidence>
<dbReference type="PROSITE" id="PS51257">
    <property type="entry name" value="PROKAR_LIPOPROTEIN"/>
    <property type="match status" value="1"/>
</dbReference>
<comment type="caution">
    <text evidence="2">The sequence shown here is derived from an EMBL/GenBank/DDBJ whole genome shotgun (WGS) entry which is preliminary data.</text>
</comment>
<evidence type="ECO:0008006" key="4">
    <source>
        <dbReference type="Google" id="ProtNLM"/>
    </source>
</evidence>
<name>A0ABT1Q1N0_9ACTN</name>
<sequence length="136" mass="13428">MHPTMRPTVITAAALLALAAPLATACSSSQGKTATCASVAGSIGAHLASLEKAVATYGNDPHDAATAIRQLQSDIDEIAGKTGNAAATKAINELSTGLDNAKDDLDNGVKPDIKPIADAAAAFAKSCVPGSSAQTG</sequence>